<proteinExistence type="predicted"/>
<feature type="signal peptide" evidence="5">
    <location>
        <begin position="1"/>
        <end position="27"/>
    </location>
</feature>
<feature type="region of interest" description="Disordered" evidence="4">
    <location>
        <begin position="801"/>
        <end position="822"/>
    </location>
</feature>
<dbReference type="PANTHER" id="PTHR46698:SF4">
    <property type="entry name" value="CROSSVEINLESS 2"/>
    <property type="match status" value="1"/>
</dbReference>
<evidence type="ECO:0000256" key="3">
    <source>
        <dbReference type="ARBA" id="ARBA00022729"/>
    </source>
</evidence>
<keyword evidence="3 5" id="KW-0732">Signal</keyword>
<dbReference type="GO" id="GO:0036122">
    <property type="term" value="F:BMP binding"/>
    <property type="evidence" value="ECO:0007669"/>
    <property type="project" value="TreeGrafter"/>
</dbReference>
<keyword evidence="2" id="KW-0964">Secreted</keyword>
<gene>
    <name evidence="7" type="ORF">LSINAPIS_LOCUS9621</name>
</gene>
<feature type="chain" id="PRO_5022718898" description="VWFC domain-containing protein" evidence="5">
    <location>
        <begin position="28"/>
        <end position="858"/>
    </location>
</feature>
<dbReference type="PANTHER" id="PTHR46698">
    <property type="entry name" value="CROSSVEINLESS 2"/>
    <property type="match status" value="1"/>
</dbReference>
<evidence type="ECO:0000256" key="5">
    <source>
        <dbReference type="SAM" id="SignalP"/>
    </source>
</evidence>
<organism evidence="7 8">
    <name type="scientific">Leptidea sinapis</name>
    <dbReference type="NCBI Taxonomy" id="189913"/>
    <lineage>
        <taxon>Eukaryota</taxon>
        <taxon>Metazoa</taxon>
        <taxon>Ecdysozoa</taxon>
        <taxon>Arthropoda</taxon>
        <taxon>Hexapoda</taxon>
        <taxon>Insecta</taxon>
        <taxon>Pterygota</taxon>
        <taxon>Neoptera</taxon>
        <taxon>Endopterygota</taxon>
        <taxon>Lepidoptera</taxon>
        <taxon>Glossata</taxon>
        <taxon>Ditrysia</taxon>
        <taxon>Papilionoidea</taxon>
        <taxon>Pieridae</taxon>
        <taxon>Dismorphiinae</taxon>
        <taxon>Leptidea</taxon>
    </lineage>
</organism>
<evidence type="ECO:0000313" key="8">
    <source>
        <dbReference type="Proteomes" id="UP000324832"/>
    </source>
</evidence>
<feature type="non-terminal residue" evidence="7">
    <location>
        <position position="1"/>
    </location>
</feature>
<evidence type="ECO:0000256" key="4">
    <source>
        <dbReference type="SAM" id="MobiDB-lite"/>
    </source>
</evidence>
<evidence type="ECO:0000256" key="2">
    <source>
        <dbReference type="ARBA" id="ARBA00022525"/>
    </source>
</evidence>
<name>A0A5E4QLU7_9NEOP</name>
<dbReference type="SUPFAM" id="SSF57603">
    <property type="entry name" value="FnI-like domain"/>
    <property type="match status" value="2"/>
</dbReference>
<accession>A0A5E4QLU7</accession>
<protein>
    <recommendedName>
        <fullName evidence="6">VWFC domain-containing protein</fullName>
    </recommendedName>
</protein>
<feature type="compositionally biased region" description="Polar residues" evidence="4">
    <location>
        <begin position="807"/>
        <end position="821"/>
    </location>
</feature>
<dbReference type="AlphaFoldDB" id="A0A5E4QLU7"/>
<evidence type="ECO:0000256" key="1">
    <source>
        <dbReference type="ARBA" id="ARBA00004613"/>
    </source>
</evidence>
<dbReference type="Gene3D" id="2.10.70.10">
    <property type="entry name" value="Complement Module, domain 1"/>
    <property type="match status" value="1"/>
</dbReference>
<feature type="domain" description="VWFC" evidence="6">
    <location>
        <begin position="107"/>
        <end position="167"/>
    </location>
</feature>
<evidence type="ECO:0000313" key="7">
    <source>
        <dbReference type="EMBL" id="VVC98568.1"/>
    </source>
</evidence>
<keyword evidence="8" id="KW-1185">Reference proteome</keyword>
<dbReference type="EMBL" id="FZQP02003667">
    <property type="protein sequence ID" value="VVC98568.1"/>
    <property type="molecule type" value="Genomic_DNA"/>
</dbReference>
<dbReference type="SMART" id="SM00214">
    <property type="entry name" value="VWC"/>
    <property type="match status" value="2"/>
</dbReference>
<dbReference type="InterPro" id="IPR052424">
    <property type="entry name" value="Kielin_Chordin-BMP_Reg"/>
</dbReference>
<feature type="region of interest" description="Disordered" evidence="4">
    <location>
        <begin position="751"/>
        <end position="775"/>
    </location>
</feature>
<evidence type="ECO:0000259" key="6">
    <source>
        <dbReference type="PROSITE" id="PS50184"/>
    </source>
</evidence>
<dbReference type="PROSITE" id="PS50184">
    <property type="entry name" value="VWFC_2"/>
    <property type="match status" value="1"/>
</dbReference>
<dbReference type="InterPro" id="IPR001007">
    <property type="entry name" value="VWF_dom"/>
</dbReference>
<dbReference type="GO" id="GO:0030513">
    <property type="term" value="P:positive regulation of BMP signaling pathway"/>
    <property type="evidence" value="ECO:0007669"/>
    <property type="project" value="TreeGrafter"/>
</dbReference>
<dbReference type="Proteomes" id="UP000324832">
    <property type="component" value="Unassembled WGS sequence"/>
</dbReference>
<dbReference type="GO" id="GO:0005576">
    <property type="term" value="C:extracellular region"/>
    <property type="evidence" value="ECO:0007669"/>
    <property type="project" value="UniProtKB-SubCell"/>
</dbReference>
<sequence>RNSGESSASPTRWCFLLLSFIIGLCAAGPLGPLPNVTSVDLGLKENSCALGDVVYMSGDEFPGASACEKCKCSGGNVACEKQICEPRPGCKAVHRPDHCCPTYQCECEQEGRVYGNGEKLIDPQDPCRVCYCQGGEVVCRRIACFVRDDCQPRLVAGRCCPEYDNCPLRGVTTLQGITTPTYTTTTTEISMSLVPVAEPAKPEITIKEITPVSEIPIKTDVKVKEIIPSSMDMSEYTSSKSQVIPREAAVDGSSTFNDLPKHETPLTEVSLDTKLSTESFDFKDSNNTSPAKINLSNQDLSDSALIPSKIPTMAIFLGSPAEPAILNPQTTKSPIIEEEDPSLFDHNPAFPPIPDDLSVIGNHEDEILPELNVENEHTYLHATSVASHHKISTESPIIIESTSAGLLVSSELFNSDNSSEGAFKTTTTNTDFSDSTTLKENSMLNLRSVLPTEILNLPSLIPDDDSTIENDGTTEVQVTNTYVDTIITTTHQTASQLSDMITKNPINLNNGEVSATTDRISLSSENTFSTIARNRMATNIEITSEKHPSSLLIETSDQNPHDVVEKILDETFTSSTSDPYKAEQTSETITETVTQSKALPEPNISLENVETTEFIISPYGSQESVTDNVELIKMIPDTEKKSPLLDTPKSRKDDLLINDLIKLVGDVASISNRTDATESEHGSIPTTISDSEELIPVNAGYKSKNNNNWNLNSITEVPFKTKTSQNKQKIIEIEDDGVDGITDFPPPHDKIEPTTKEPIIDNVSDPQNKTKSKDRKDFEIITKSYVPTINRKPTKVVMEKSDDKISSEVTTGIQDNPSSTLGMDDPITSLSEFTTQDGFSSTEVVTEVGSLENLGIIE</sequence>
<comment type="subcellular location">
    <subcellularLocation>
        <location evidence="1">Secreted</location>
    </subcellularLocation>
</comment>
<reference evidence="7 8" key="1">
    <citation type="submission" date="2017-07" db="EMBL/GenBank/DDBJ databases">
        <authorList>
            <person name="Talla V."/>
            <person name="Backstrom N."/>
        </authorList>
    </citation>
    <scope>NUCLEOTIDE SEQUENCE [LARGE SCALE GENOMIC DNA]</scope>
</reference>